<name>A0A7D5KTT2_9EURY</name>
<dbReference type="AlphaFoldDB" id="A0A7D5KTT2"/>
<reference evidence="2 3" key="1">
    <citation type="submission" date="2020-07" db="EMBL/GenBank/DDBJ databases">
        <title>Gai3-2, isolated from salt lake.</title>
        <authorList>
            <person name="Cui H."/>
            <person name="Shi X."/>
        </authorList>
    </citation>
    <scope>NUCLEOTIDE SEQUENCE [LARGE SCALE GENOMIC DNA]</scope>
    <source>
        <strain evidence="2 3">Gai3-2</strain>
    </source>
</reference>
<dbReference type="OrthoDB" id="55684at2157"/>
<dbReference type="GeneID" id="56027804"/>
<dbReference type="PROSITE" id="PS51186">
    <property type="entry name" value="GNAT"/>
    <property type="match status" value="1"/>
</dbReference>
<dbReference type="GO" id="GO:0016747">
    <property type="term" value="F:acyltransferase activity, transferring groups other than amino-acyl groups"/>
    <property type="evidence" value="ECO:0007669"/>
    <property type="project" value="InterPro"/>
</dbReference>
<gene>
    <name evidence="2" type="ORF">HUG10_03185</name>
</gene>
<protein>
    <submittedName>
        <fullName evidence="2">Bifunctional helix-turn-helix transcriptional regulator/GNAT family N-acetyltransferase</fullName>
    </submittedName>
</protein>
<dbReference type="PANTHER" id="PTHR43072:SF52">
    <property type="entry name" value="GCN5-RELATED N-ACETYLTRANSFERASE"/>
    <property type="match status" value="1"/>
</dbReference>
<accession>A0A7D5KTT2</accession>
<dbReference type="RefSeq" id="WP_179168175.1">
    <property type="nucleotide sequence ID" value="NZ_CP058529.1"/>
</dbReference>
<dbReference type="InterPro" id="IPR000182">
    <property type="entry name" value="GNAT_dom"/>
</dbReference>
<dbReference type="PANTHER" id="PTHR43072">
    <property type="entry name" value="N-ACETYLTRANSFERASE"/>
    <property type="match status" value="1"/>
</dbReference>
<dbReference type="InterPro" id="IPR016181">
    <property type="entry name" value="Acyl_CoA_acyltransferase"/>
</dbReference>
<dbReference type="SUPFAM" id="SSF55729">
    <property type="entry name" value="Acyl-CoA N-acyltransferases (Nat)"/>
    <property type="match status" value="1"/>
</dbReference>
<dbReference type="CDD" id="cd04301">
    <property type="entry name" value="NAT_SF"/>
    <property type="match status" value="1"/>
</dbReference>
<dbReference type="Proteomes" id="UP000509750">
    <property type="component" value="Chromosome"/>
</dbReference>
<dbReference type="Pfam" id="PF00583">
    <property type="entry name" value="Acetyltransf_1"/>
    <property type="match status" value="1"/>
</dbReference>
<dbReference type="Gene3D" id="3.40.630.30">
    <property type="match status" value="1"/>
</dbReference>
<evidence type="ECO:0000259" key="1">
    <source>
        <dbReference type="PROSITE" id="PS51186"/>
    </source>
</evidence>
<evidence type="ECO:0000313" key="3">
    <source>
        <dbReference type="Proteomes" id="UP000509750"/>
    </source>
</evidence>
<keyword evidence="2" id="KW-0808">Transferase</keyword>
<sequence length="244" mass="27623">MELTERLSFDDGDRQDLYEYVEQHGTVREDAARRALNMDPTAFGHHVTVLQRDGYVRRVDGKITVAYGEEETREYSADGVDYMIRQAGQEDLSGLVDVIRRVAGDGSYIEAETVADVIESEEVVLRHNQLGSRLFFVAVVDDDVVGWVHLDLPEASKLSHTAVLTVGLLSEYRGKGIGERLLERGEEWAGEQGFEKLYNSVPSTNEHAIAFLEAHGWETEAVRSDHYRIEDEYVDEVMMAKRLD</sequence>
<dbReference type="EMBL" id="CP058529">
    <property type="protein sequence ID" value="QLG26600.1"/>
    <property type="molecule type" value="Genomic_DNA"/>
</dbReference>
<keyword evidence="3" id="KW-1185">Reference proteome</keyword>
<dbReference type="KEGG" id="halg:HUG10_03185"/>
<organism evidence="2 3">
    <name type="scientific">Halorarum halophilum</name>
    <dbReference type="NCBI Taxonomy" id="2743090"/>
    <lineage>
        <taxon>Archaea</taxon>
        <taxon>Methanobacteriati</taxon>
        <taxon>Methanobacteriota</taxon>
        <taxon>Stenosarchaea group</taxon>
        <taxon>Halobacteria</taxon>
        <taxon>Halobacteriales</taxon>
        <taxon>Haloferacaceae</taxon>
        <taxon>Halorarum</taxon>
    </lineage>
</organism>
<feature type="domain" description="N-acetyltransferase" evidence="1">
    <location>
        <begin position="82"/>
        <end position="244"/>
    </location>
</feature>
<evidence type="ECO:0000313" key="2">
    <source>
        <dbReference type="EMBL" id="QLG26600.1"/>
    </source>
</evidence>
<proteinExistence type="predicted"/>